<dbReference type="InterPro" id="IPR000620">
    <property type="entry name" value="EamA_dom"/>
</dbReference>
<dbReference type="SUPFAM" id="SSF103481">
    <property type="entry name" value="Multidrug resistance efflux transporter EmrE"/>
    <property type="match status" value="2"/>
</dbReference>
<keyword evidence="3 5" id="KW-1133">Transmembrane helix</keyword>
<dbReference type="RefSeq" id="WP_221304119.1">
    <property type="nucleotide sequence ID" value="NZ_JACHHZ010000002.1"/>
</dbReference>
<feature type="domain" description="EamA" evidence="6">
    <location>
        <begin position="16"/>
        <end position="147"/>
    </location>
</feature>
<feature type="transmembrane region" description="Helical" evidence="5">
    <location>
        <begin position="18"/>
        <end position="37"/>
    </location>
</feature>
<accession>A0A841HJG6</accession>
<reference evidence="7 8" key="1">
    <citation type="submission" date="2020-08" db="EMBL/GenBank/DDBJ databases">
        <title>Genomic Encyclopedia of Type Strains, Phase IV (KMG-IV): sequencing the most valuable type-strain genomes for metagenomic binning, comparative biology and taxonomic classification.</title>
        <authorList>
            <person name="Goeker M."/>
        </authorList>
    </citation>
    <scope>NUCLEOTIDE SEQUENCE [LARGE SCALE GENOMIC DNA]</scope>
    <source>
        <strain evidence="7 8">DSM 26723</strain>
    </source>
</reference>
<evidence type="ECO:0000256" key="3">
    <source>
        <dbReference type="ARBA" id="ARBA00022989"/>
    </source>
</evidence>
<dbReference type="InterPro" id="IPR037185">
    <property type="entry name" value="EmrE-like"/>
</dbReference>
<name>A0A841HJG6_9GAMM</name>
<evidence type="ECO:0000256" key="1">
    <source>
        <dbReference type="ARBA" id="ARBA00004141"/>
    </source>
</evidence>
<comment type="caution">
    <text evidence="7">The sequence shown here is derived from an EMBL/GenBank/DDBJ whole genome shotgun (WGS) entry which is preliminary data.</text>
</comment>
<evidence type="ECO:0000256" key="2">
    <source>
        <dbReference type="ARBA" id="ARBA00022692"/>
    </source>
</evidence>
<dbReference type="Pfam" id="PF00892">
    <property type="entry name" value="EamA"/>
    <property type="match status" value="2"/>
</dbReference>
<feature type="transmembrane region" description="Helical" evidence="5">
    <location>
        <begin position="49"/>
        <end position="67"/>
    </location>
</feature>
<feature type="transmembrane region" description="Helical" evidence="5">
    <location>
        <begin position="270"/>
        <end position="288"/>
    </location>
</feature>
<dbReference type="PANTHER" id="PTHR22911:SF6">
    <property type="entry name" value="SOLUTE CARRIER FAMILY 35 MEMBER G1"/>
    <property type="match status" value="1"/>
</dbReference>
<dbReference type="EMBL" id="JACHHZ010000002">
    <property type="protein sequence ID" value="MBB6093177.1"/>
    <property type="molecule type" value="Genomic_DNA"/>
</dbReference>
<feature type="transmembrane region" description="Helical" evidence="5">
    <location>
        <begin position="79"/>
        <end position="97"/>
    </location>
</feature>
<evidence type="ECO:0000259" key="6">
    <source>
        <dbReference type="Pfam" id="PF00892"/>
    </source>
</evidence>
<protein>
    <submittedName>
        <fullName evidence="7">Drug/metabolite transporter (DMT)-like permease</fullName>
    </submittedName>
</protein>
<dbReference type="Proteomes" id="UP000588068">
    <property type="component" value="Unassembled WGS sequence"/>
</dbReference>
<keyword evidence="2 5" id="KW-0812">Transmembrane</keyword>
<feature type="transmembrane region" description="Helical" evidence="5">
    <location>
        <begin position="157"/>
        <end position="176"/>
    </location>
</feature>
<dbReference type="PANTHER" id="PTHR22911">
    <property type="entry name" value="ACYL-MALONYL CONDENSING ENZYME-RELATED"/>
    <property type="match status" value="1"/>
</dbReference>
<feature type="transmembrane region" description="Helical" evidence="5">
    <location>
        <begin position="216"/>
        <end position="234"/>
    </location>
</feature>
<keyword evidence="8" id="KW-1185">Reference proteome</keyword>
<sequence>MSTLSAAYRRLPPNARGALWMLLSAVAFTVMTMLIKLLGEDYPATLQTFYRQAFGLVVMLPIIIRNPSGALRTSRPGILLFRALAGTMGMILAFYAYSKLPLADANALSFTRTLWLVPLAAFVLKEAVGPRRIAATVVGFLGALLMLQPAAHGEMEAPVLAALASALLVALTVTGMKFMTRDHTSTTLMAWSAVLGFVLAVPPALFVWRWPTTVDLALLATMGVLGTITQWTYIKGMAEGDAAVMAPVDYTRLIFAVALGYVLFGDIPNTLTMIGASIIIVSTLYITIRESRLGVPKTPPARTE</sequence>
<evidence type="ECO:0000256" key="4">
    <source>
        <dbReference type="ARBA" id="ARBA00023136"/>
    </source>
</evidence>
<feature type="domain" description="EamA" evidence="6">
    <location>
        <begin position="159"/>
        <end position="287"/>
    </location>
</feature>
<gene>
    <name evidence="7" type="ORF">HNQ60_002055</name>
</gene>
<proteinExistence type="predicted"/>
<feature type="transmembrane region" description="Helical" evidence="5">
    <location>
        <begin position="133"/>
        <end position="151"/>
    </location>
</feature>
<dbReference type="AlphaFoldDB" id="A0A841HJG6"/>
<comment type="subcellular location">
    <subcellularLocation>
        <location evidence="1">Membrane</location>
        <topology evidence="1">Multi-pass membrane protein</topology>
    </subcellularLocation>
</comment>
<evidence type="ECO:0000256" key="5">
    <source>
        <dbReference type="SAM" id="Phobius"/>
    </source>
</evidence>
<keyword evidence="4 5" id="KW-0472">Membrane</keyword>
<evidence type="ECO:0000313" key="8">
    <source>
        <dbReference type="Proteomes" id="UP000588068"/>
    </source>
</evidence>
<organism evidence="7 8">
    <name type="scientific">Povalibacter uvarum</name>
    <dbReference type="NCBI Taxonomy" id="732238"/>
    <lineage>
        <taxon>Bacteria</taxon>
        <taxon>Pseudomonadati</taxon>
        <taxon>Pseudomonadota</taxon>
        <taxon>Gammaproteobacteria</taxon>
        <taxon>Steroidobacterales</taxon>
        <taxon>Steroidobacteraceae</taxon>
        <taxon>Povalibacter</taxon>
    </lineage>
</organism>
<evidence type="ECO:0000313" key="7">
    <source>
        <dbReference type="EMBL" id="MBB6093177.1"/>
    </source>
</evidence>
<feature type="transmembrane region" description="Helical" evidence="5">
    <location>
        <begin position="188"/>
        <end position="210"/>
    </location>
</feature>
<dbReference type="GO" id="GO:0016020">
    <property type="term" value="C:membrane"/>
    <property type="evidence" value="ECO:0007669"/>
    <property type="project" value="UniProtKB-SubCell"/>
</dbReference>